<dbReference type="Gene3D" id="3.40.190.10">
    <property type="entry name" value="Periplasmic binding protein-like II"/>
    <property type="match status" value="2"/>
</dbReference>
<dbReference type="InterPro" id="IPR005119">
    <property type="entry name" value="LysR_subst-bd"/>
</dbReference>
<evidence type="ECO:0000256" key="3">
    <source>
        <dbReference type="ARBA" id="ARBA00023125"/>
    </source>
</evidence>
<keyword evidence="3" id="KW-0238">DNA-binding</keyword>
<dbReference type="RefSeq" id="WP_171836241.1">
    <property type="nucleotide sequence ID" value="NZ_CP053709.1"/>
</dbReference>
<name>A0A6M8HWX7_9PROT</name>
<keyword evidence="2" id="KW-0805">Transcription regulation</keyword>
<comment type="similarity">
    <text evidence="1">Belongs to the LysR transcriptional regulatory family.</text>
</comment>
<dbReference type="InterPro" id="IPR000847">
    <property type="entry name" value="LysR_HTH_N"/>
</dbReference>
<feature type="domain" description="HTH lysR-type" evidence="5">
    <location>
        <begin position="7"/>
        <end position="64"/>
    </location>
</feature>
<dbReference type="GO" id="GO:0000976">
    <property type="term" value="F:transcription cis-regulatory region binding"/>
    <property type="evidence" value="ECO:0007669"/>
    <property type="project" value="TreeGrafter"/>
</dbReference>
<dbReference type="GO" id="GO:0003700">
    <property type="term" value="F:DNA-binding transcription factor activity"/>
    <property type="evidence" value="ECO:0007669"/>
    <property type="project" value="InterPro"/>
</dbReference>
<dbReference type="AlphaFoldDB" id="A0A6M8HWX7"/>
<dbReference type="KEGG" id="lck:HN018_23000"/>
<dbReference type="InterPro" id="IPR036390">
    <property type="entry name" value="WH_DNA-bd_sf"/>
</dbReference>
<reference evidence="6 7" key="1">
    <citation type="journal article" date="2014" name="World J. Microbiol. Biotechnol.">
        <title>Biodiversity and physiological characteristics of Antarctic and Arctic lichens-associated bacteria.</title>
        <authorList>
            <person name="Lee Y.M."/>
            <person name="Kim E.H."/>
            <person name="Lee H.K."/>
            <person name="Hong S.G."/>
        </authorList>
    </citation>
    <scope>NUCLEOTIDE SEQUENCE [LARGE SCALE GENOMIC DNA]</scope>
    <source>
        <strain evidence="6 7">PAMC 26569</strain>
        <plasmid evidence="6">unnamed1</plasmid>
    </source>
</reference>
<keyword evidence="6" id="KW-0614">Plasmid</keyword>
<dbReference type="PANTHER" id="PTHR30126:SF98">
    <property type="entry name" value="HTH-TYPE TRANSCRIPTIONAL ACTIVATOR BAUR"/>
    <property type="match status" value="1"/>
</dbReference>
<dbReference type="Pfam" id="PF00126">
    <property type="entry name" value="HTH_1"/>
    <property type="match status" value="2"/>
</dbReference>
<accession>A0A6M8HWX7</accession>
<evidence type="ECO:0000256" key="1">
    <source>
        <dbReference type="ARBA" id="ARBA00009437"/>
    </source>
</evidence>
<dbReference type="Proteomes" id="UP000500767">
    <property type="component" value="Plasmid unnamed1"/>
</dbReference>
<dbReference type="PRINTS" id="PR00039">
    <property type="entry name" value="HTHLYSR"/>
</dbReference>
<evidence type="ECO:0000256" key="2">
    <source>
        <dbReference type="ARBA" id="ARBA00023015"/>
    </source>
</evidence>
<sequence length="398" mass="42907">MTDAYSLNLRHLRMLPALAQAGSISQAAKLVGVTQPALSQALLKLEGAFGTELFQRHADGISLTQDGAKVLDRVDRSLASLAQAFRFSSNGLRQAEPVRFLTSAHLRGLLTVAEQGSFVAAARAAGVSAPAVHRAVRDLEALAGAPLVVRRGRGIGLSRAGHTFARAFSICLSELNAALDECSARGGRITVGAMALSRSLLLPATLATLLRERPEARVDVVDGSYLELVGLLRSGRIDIIIGALRAQPDSDIRQETLFIDQLTIIGRAEHPLAKKEASFADLACYPWIVARRASGLLERWQQIFDRAGVPRPDAPIQCGSVSLIRGVLVQSDFMTLLSRTQVSAEIEAGLLIQILSCIPDTPRAIGAITRLDWHPTELQERFLAILRQVGTKQVSDRI</sequence>
<keyword evidence="7" id="KW-1185">Reference proteome</keyword>
<protein>
    <submittedName>
        <fullName evidence="6">LysR family transcriptional regulator</fullName>
    </submittedName>
</protein>
<keyword evidence="4" id="KW-0804">Transcription</keyword>
<evidence type="ECO:0000259" key="5">
    <source>
        <dbReference type="PROSITE" id="PS50931"/>
    </source>
</evidence>
<dbReference type="Pfam" id="PF03466">
    <property type="entry name" value="LysR_substrate"/>
    <property type="match status" value="1"/>
</dbReference>
<proteinExistence type="inferred from homology"/>
<geneLocation type="plasmid" evidence="6 7">
    <name>unnamed1</name>
</geneLocation>
<organism evidence="6 7">
    <name type="scientific">Lichenicola cladoniae</name>
    <dbReference type="NCBI Taxonomy" id="1484109"/>
    <lineage>
        <taxon>Bacteria</taxon>
        <taxon>Pseudomonadati</taxon>
        <taxon>Pseudomonadota</taxon>
        <taxon>Alphaproteobacteria</taxon>
        <taxon>Acetobacterales</taxon>
        <taxon>Acetobacteraceae</taxon>
        <taxon>Lichenicola</taxon>
    </lineage>
</organism>
<evidence type="ECO:0000313" key="6">
    <source>
        <dbReference type="EMBL" id="QKE93069.1"/>
    </source>
</evidence>
<dbReference type="PROSITE" id="PS50931">
    <property type="entry name" value="HTH_LYSR"/>
    <property type="match status" value="2"/>
</dbReference>
<evidence type="ECO:0000256" key="4">
    <source>
        <dbReference type="ARBA" id="ARBA00023163"/>
    </source>
</evidence>
<dbReference type="PANTHER" id="PTHR30126">
    <property type="entry name" value="HTH-TYPE TRANSCRIPTIONAL REGULATOR"/>
    <property type="match status" value="1"/>
</dbReference>
<gene>
    <name evidence="6" type="ORF">HN018_23000</name>
</gene>
<dbReference type="EMBL" id="CP053709">
    <property type="protein sequence ID" value="QKE93069.1"/>
    <property type="molecule type" value="Genomic_DNA"/>
</dbReference>
<dbReference type="InterPro" id="IPR036388">
    <property type="entry name" value="WH-like_DNA-bd_sf"/>
</dbReference>
<dbReference type="SUPFAM" id="SSF46785">
    <property type="entry name" value="Winged helix' DNA-binding domain"/>
    <property type="match status" value="2"/>
</dbReference>
<dbReference type="SUPFAM" id="SSF53850">
    <property type="entry name" value="Periplasmic binding protein-like II"/>
    <property type="match status" value="1"/>
</dbReference>
<feature type="domain" description="HTH lysR-type" evidence="5">
    <location>
        <begin position="101"/>
        <end position="158"/>
    </location>
</feature>
<evidence type="ECO:0000313" key="7">
    <source>
        <dbReference type="Proteomes" id="UP000500767"/>
    </source>
</evidence>
<dbReference type="Gene3D" id="1.10.10.10">
    <property type="entry name" value="Winged helix-like DNA-binding domain superfamily/Winged helix DNA-binding domain"/>
    <property type="match status" value="2"/>
</dbReference>